<proteinExistence type="predicted"/>
<organism evidence="1 2">
    <name type="scientific">Gordonia araii NBRC 100433</name>
    <dbReference type="NCBI Taxonomy" id="1073574"/>
    <lineage>
        <taxon>Bacteria</taxon>
        <taxon>Bacillati</taxon>
        <taxon>Actinomycetota</taxon>
        <taxon>Actinomycetes</taxon>
        <taxon>Mycobacteriales</taxon>
        <taxon>Gordoniaceae</taxon>
        <taxon>Gordonia</taxon>
    </lineage>
</organism>
<dbReference type="EMBL" id="BAEE01000012">
    <property type="protein sequence ID" value="GAB08531.1"/>
    <property type="molecule type" value="Genomic_DNA"/>
</dbReference>
<dbReference type="AlphaFoldDB" id="G7GY56"/>
<comment type="caution">
    <text evidence="1">The sequence shown here is derived from an EMBL/GenBank/DDBJ whole genome shotgun (WGS) entry which is preliminary data.</text>
</comment>
<gene>
    <name evidence="1" type="ORF">GOARA_012_00810</name>
</gene>
<keyword evidence="2" id="KW-1185">Reference proteome</keyword>
<name>G7GY56_9ACTN</name>
<dbReference type="STRING" id="1073574.GOARA_012_00810"/>
<dbReference type="Proteomes" id="UP000035088">
    <property type="component" value="Unassembled WGS sequence"/>
</dbReference>
<evidence type="ECO:0000313" key="2">
    <source>
        <dbReference type="Proteomes" id="UP000035088"/>
    </source>
</evidence>
<protein>
    <submittedName>
        <fullName evidence="1">Uncharacterized protein</fullName>
    </submittedName>
</protein>
<reference evidence="1 2" key="1">
    <citation type="submission" date="2011-11" db="EMBL/GenBank/DDBJ databases">
        <title>Whole genome shotgun sequence of Gordonia araii NBRC 100433.</title>
        <authorList>
            <person name="Yoshida Y."/>
            <person name="Hosoyama A."/>
            <person name="Tsuchikane K."/>
            <person name="Katsumata H."/>
            <person name="Yamazaki S."/>
            <person name="Fujita N."/>
        </authorList>
    </citation>
    <scope>NUCLEOTIDE SEQUENCE [LARGE SCALE GENOMIC DNA]</scope>
    <source>
        <strain evidence="1 2">NBRC 100433</strain>
    </source>
</reference>
<sequence>MAPDVIERESYRGGESPAIAAQFGDEFMKARQGGTADQRHGAKCQVPVIDCQDGSAWPG</sequence>
<evidence type="ECO:0000313" key="1">
    <source>
        <dbReference type="EMBL" id="GAB08531.1"/>
    </source>
</evidence>
<accession>G7GY56</accession>